<dbReference type="InterPro" id="IPR050930">
    <property type="entry name" value="MFS_Vesicular_Transporter"/>
</dbReference>
<keyword evidence="5 6" id="KW-0472">Membrane</keyword>
<keyword evidence="3 6" id="KW-0812">Transmembrane</keyword>
<feature type="transmembrane region" description="Helical" evidence="6">
    <location>
        <begin position="236"/>
        <end position="253"/>
    </location>
</feature>
<dbReference type="PRINTS" id="PR01035">
    <property type="entry name" value="TCRTETA"/>
</dbReference>
<feature type="transmembrane region" description="Helical" evidence="6">
    <location>
        <begin position="353"/>
        <end position="376"/>
    </location>
</feature>
<dbReference type="InterPro" id="IPR011701">
    <property type="entry name" value="MFS"/>
</dbReference>
<dbReference type="SUPFAM" id="SSF103473">
    <property type="entry name" value="MFS general substrate transporter"/>
    <property type="match status" value="1"/>
</dbReference>
<feature type="transmembrane region" description="Helical" evidence="6">
    <location>
        <begin position="91"/>
        <end position="114"/>
    </location>
</feature>
<evidence type="ECO:0000256" key="3">
    <source>
        <dbReference type="ARBA" id="ARBA00022692"/>
    </source>
</evidence>
<reference evidence="8" key="1">
    <citation type="journal article" date="2014" name="Int. J. Syst. Evol. Microbiol.">
        <title>Complete genome sequence of Corynebacterium casei LMG S-19264T (=DSM 44701T), isolated from a smear-ripened cheese.</title>
        <authorList>
            <consortium name="US DOE Joint Genome Institute (JGI-PGF)"/>
            <person name="Walter F."/>
            <person name="Albersmeier A."/>
            <person name="Kalinowski J."/>
            <person name="Ruckert C."/>
        </authorList>
    </citation>
    <scope>NUCLEOTIDE SEQUENCE</scope>
    <source>
        <strain evidence="8">CGMCC 1.12408</strain>
    </source>
</reference>
<dbReference type="InterPro" id="IPR001958">
    <property type="entry name" value="Tet-R_TetA/multi-R_MdtG-like"/>
</dbReference>
<dbReference type="GO" id="GO:0022857">
    <property type="term" value="F:transmembrane transporter activity"/>
    <property type="evidence" value="ECO:0007669"/>
    <property type="project" value="InterPro"/>
</dbReference>
<feature type="transmembrane region" description="Helical" evidence="6">
    <location>
        <begin position="67"/>
        <end position="85"/>
    </location>
</feature>
<organism evidence="8 9">
    <name type="scientific">Ornithinibacillus halotolerans</name>
    <dbReference type="NCBI Taxonomy" id="1274357"/>
    <lineage>
        <taxon>Bacteria</taxon>
        <taxon>Bacillati</taxon>
        <taxon>Bacillota</taxon>
        <taxon>Bacilli</taxon>
        <taxon>Bacillales</taxon>
        <taxon>Bacillaceae</taxon>
        <taxon>Ornithinibacillus</taxon>
    </lineage>
</organism>
<evidence type="ECO:0000256" key="6">
    <source>
        <dbReference type="SAM" id="Phobius"/>
    </source>
</evidence>
<feature type="domain" description="Major facilitator superfamily (MFS) profile" evidence="7">
    <location>
        <begin position="1"/>
        <end position="381"/>
    </location>
</feature>
<dbReference type="Pfam" id="PF07690">
    <property type="entry name" value="MFS_1"/>
    <property type="match status" value="2"/>
</dbReference>
<keyword evidence="4 6" id="KW-1133">Transmembrane helix</keyword>
<evidence type="ECO:0000313" key="8">
    <source>
        <dbReference type="EMBL" id="GGA71355.1"/>
    </source>
</evidence>
<sequence>MSRILFFLIIVSFLDTFIQLPIITPYAMDLGASHILTGVIVAIYSLSNMVGNIFGGHWIDRYGRKSMLFLGMLLVAVILLFYPLAQTGWQLFFIRFVHGLAGGLLIPAAFAYVGDRSKSKTRGKSMALTGASIGIAAITGPAIGGAMAARSQVEYVFIFVSILFFICTFLIYKFIDESYVPTEKGKFTPKEFIPLLKHPLVLQASLAAFALMISNGTLAFALPLKVGEMGLDSETTGMMLSIYGIVAIIVFSTPLNRLYDKFSSVKLVIIGIMIIGSVHIMLNMTALYWLSMLLMVVYGIGFALVFPSMNRIVAEASTKVDRGKAYGIFYAFFSLGSVVGSFVSGATAEKFGLPFLSSAITMISIGIILVVIAKFFTPKIQ</sequence>
<dbReference type="PANTHER" id="PTHR23506:SF23">
    <property type="entry name" value="GH10249P"/>
    <property type="match status" value="1"/>
</dbReference>
<feature type="transmembrane region" description="Helical" evidence="6">
    <location>
        <begin position="155"/>
        <end position="175"/>
    </location>
</feature>
<feature type="transmembrane region" description="Helical" evidence="6">
    <location>
        <begin position="288"/>
        <end position="306"/>
    </location>
</feature>
<dbReference type="RefSeq" id="WP_188383968.1">
    <property type="nucleotide sequence ID" value="NZ_BMEY01000006.1"/>
</dbReference>
<dbReference type="Proteomes" id="UP000613512">
    <property type="component" value="Unassembled WGS sequence"/>
</dbReference>
<name>A0A916W6W3_9BACI</name>
<dbReference type="CDD" id="cd17325">
    <property type="entry name" value="MFS_MdtG_SLC18_like"/>
    <property type="match status" value="1"/>
</dbReference>
<accession>A0A916W6W3</accession>
<evidence type="ECO:0000259" key="7">
    <source>
        <dbReference type="PROSITE" id="PS50850"/>
    </source>
</evidence>
<dbReference type="GO" id="GO:0005886">
    <property type="term" value="C:plasma membrane"/>
    <property type="evidence" value="ECO:0007669"/>
    <property type="project" value="UniProtKB-SubCell"/>
</dbReference>
<feature type="transmembrane region" description="Helical" evidence="6">
    <location>
        <begin position="35"/>
        <end position="55"/>
    </location>
</feature>
<keyword evidence="9" id="KW-1185">Reference proteome</keyword>
<evidence type="ECO:0000256" key="4">
    <source>
        <dbReference type="ARBA" id="ARBA00022989"/>
    </source>
</evidence>
<dbReference type="InterPro" id="IPR020846">
    <property type="entry name" value="MFS_dom"/>
</dbReference>
<reference evidence="8" key="2">
    <citation type="submission" date="2020-09" db="EMBL/GenBank/DDBJ databases">
        <authorList>
            <person name="Sun Q."/>
            <person name="Zhou Y."/>
        </authorList>
    </citation>
    <scope>NUCLEOTIDE SEQUENCE</scope>
    <source>
        <strain evidence="8">CGMCC 1.12408</strain>
    </source>
</reference>
<evidence type="ECO:0000256" key="1">
    <source>
        <dbReference type="ARBA" id="ARBA00004651"/>
    </source>
</evidence>
<proteinExistence type="predicted"/>
<dbReference type="EMBL" id="BMEY01000006">
    <property type="protein sequence ID" value="GGA71355.1"/>
    <property type="molecule type" value="Genomic_DNA"/>
</dbReference>
<dbReference type="Gene3D" id="1.20.1250.20">
    <property type="entry name" value="MFS general substrate transporter like domains"/>
    <property type="match status" value="1"/>
</dbReference>
<feature type="transmembrane region" description="Helical" evidence="6">
    <location>
        <begin position="327"/>
        <end position="347"/>
    </location>
</feature>
<comment type="subcellular location">
    <subcellularLocation>
        <location evidence="1">Cell membrane</location>
        <topology evidence="1">Multi-pass membrane protein</topology>
    </subcellularLocation>
</comment>
<dbReference type="InterPro" id="IPR036259">
    <property type="entry name" value="MFS_trans_sf"/>
</dbReference>
<comment type="caution">
    <text evidence="8">The sequence shown here is derived from an EMBL/GenBank/DDBJ whole genome shotgun (WGS) entry which is preliminary data.</text>
</comment>
<gene>
    <name evidence="8" type="ORF">GCM10008025_14060</name>
</gene>
<dbReference type="PANTHER" id="PTHR23506">
    <property type="entry name" value="GH10249P"/>
    <property type="match status" value="1"/>
</dbReference>
<evidence type="ECO:0000313" key="9">
    <source>
        <dbReference type="Proteomes" id="UP000613512"/>
    </source>
</evidence>
<evidence type="ECO:0000256" key="2">
    <source>
        <dbReference type="ARBA" id="ARBA00022448"/>
    </source>
</evidence>
<dbReference type="PROSITE" id="PS50850">
    <property type="entry name" value="MFS"/>
    <property type="match status" value="1"/>
</dbReference>
<feature type="transmembrane region" description="Helical" evidence="6">
    <location>
        <begin position="265"/>
        <end position="282"/>
    </location>
</feature>
<feature type="transmembrane region" description="Helical" evidence="6">
    <location>
        <begin position="200"/>
        <end position="224"/>
    </location>
</feature>
<feature type="transmembrane region" description="Helical" evidence="6">
    <location>
        <begin position="126"/>
        <end position="149"/>
    </location>
</feature>
<keyword evidence="2" id="KW-0813">Transport</keyword>
<evidence type="ECO:0000256" key="5">
    <source>
        <dbReference type="ARBA" id="ARBA00023136"/>
    </source>
</evidence>
<protein>
    <submittedName>
        <fullName evidence="8">MFS transporter</fullName>
    </submittedName>
</protein>
<dbReference type="AlphaFoldDB" id="A0A916W6W3"/>